<keyword evidence="4" id="KW-0808">Transferase</keyword>
<dbReference type="AlphaFoldDB" id="A0AAJ0XH96"/>
<evidence type="ECO:0000256" key="1">
    <source>
        <dbReference type="ARBA" id="ARBA00001541"/>
    </source>
</evidence>
<dbReference type="PANTHER" id="PTHR24422:SF21">
    <property type="entry name" value="CHEMOTAXIS PROTEIN METHYLTRANSFERASE 1"/>
    <property type="match status" value="1"/>
</dbReference>
<evidence type="ECO:0000256" key="3">
    <source>
        <dbReference type="ARBA" id="ARBA00022603"/>
    </source>
</evidence>
<dbReference type="SUPFAM" id="SSF47757">
    <property type="entry name" value="Chemotaxis receptor methyltransferase CheR, N-terminal domain"/>
    <property type="match status" value="1"/>
</dbReference>
<dbReference type="Pfam" id="PF01739">
    <property type="entry name" value="CheR"/>
    <property type="match status" value="1"/>
</dbReference>
<dbReference type="GO" id="GO:0032259">
    <property type="term" value="P:methylation"/>
    <property type="evidence" value="ECO:0007669"/>
    <property type="project" value="UniProtKB-KW"/>
</dbReference>
<dbReference type="GO" id="GO:0008983">
    <property type="term" value="F:protein-glutamate O-methyltransferase activity"/>
    <property type="evidence" value="ECO:0007669"/>
    <property type="project" value="UniProtKB-EC"/>
</dbReference>
<name>A0AAJ0XH96_HALSE</name>
<comment type="caution">
    <text evidence="7">The sequence shown here is derived from an EMBL/GenBank/DDBJ whole genome shotgun (WGS) entry which is preliminary data.</text>
</comment>
<sequence length="281" mass="31830">MSIPPLKGDELPAWSEYIAKGCGVHLDSNKGYLIESRLGALMRETGASTWKELLRKVKTDPTRQLHAKVISAITTNETSFFRDQAPFQLLKHKLLPELIDRRRQERANPVPIRVLSAACSTGQEVYTTAIVLKELLGDFNGYDIRILGLDVSQEAIAQASYAHFSQLELTRGISPQQLTRYFEPVGSKWKVRDELRATATFRQANLLEPILTPGLFDIIFCRNVAIYFSEPDKIRLFKNLGRVLARQGALIIGSTESITSLCPEWEPQRYLRTLYYTKKSA</sequence>
<evidence type="ECO:0000256" key="4">
    <source>
        <dbReference type="ARBA" id="ARBA00022679"/>
    </source>
</evidence>
<dbReference type="PROSITE" id="PS50123">
    <property type="entry name" value="CHER"/>
    <property type="match status" value="1"/>
</dbReference>
<evidence type="ECO:0000313" key="8">
    <source>
        <dbReference type="Proteomes" id="UP001296967"/>
    </source>
</evidence>
<protein>
    <recommendedName>
        <fullName evidence="2">protein-glutamate O-methyltransferase</fullName>
        <ecNumber evidence="2">2.1.1.80</ecNumber>
    </recommendedName>
</protein>
<gene>
    <name evidence="7" type="ORF">CCR82_17760</name>
</gene>
<dbReference type="EC" id="2.1.1.80" evidence="2"/>
<dbReference type="SMART" id="SM00138">
    <property type="entry name" value="MeTrc"/>
    <property type="match status" value="1"/>
</dbReference>
<comment type="catalytic activity">
    <reaction evidence="1">
        <text>L-glutamyl-[protein] + S-adenosyl-L-methionine = [protein]-L-glutamate 5-O-methyl ester + S-adenosyl-L-homocysteine</text>
        <dbReference type="Rhea" id="RHEA:24452"/>
        <dbReference type="Rhea" id="RHEA-COMP:10208"/>
        <dbReference type="Rhea" id="RHEA-COMP:10311"/>
        <dbReference type="ChEBI" id="CHEBI:29973"/>
        <dbReference type="ChEBI" id="CHEBI:57856"/>
        <dbReference type="ChEBI" id="CHEBI:59789"/>
        <dbReference type="ChEBI" id="CHEBI:82795"/>
        <dbReference type="EC" id="2.1.1.80"/>
    </reaction>
</comment>
<evidence type="ECO:0000256" key="5">
    <source>
        <dbReference type="ARBA" id="ARBA00022691"/>
    </source>
</evidence>
<dbReference type="InterPro" id="IPR029063">
    <property type="entry name" value="SAM-dependent_MTases_sf"/>
</dbReference>
<dbReference type="Proteomes" id="UP001296967">
    <property type="component" value="Unassembled WGS sequence"/>
</dbReference>
<keyword evidence="5" id="KW-0949">S-adenosyl-L-methionine</keyword>
<dbReference type="InterPro" id="IPR022642">
    <property type="entry name" value="CheR_C"/>
</dbReference>
<dbReference type="InterPro" id="IPR000780">
    <property type="entry name" value="CheR_MeTrfase"/>
</dbReference>
<dbReference type="InterPro" id="IPR050903">
    <property type="entry name" value="Bact_Chemotaxis_MeTrfase"/>
</dbReference>
<dbReference type="RefSeq" id="WP_201247171.1">
    <property type="nucleotide sequence ID" value="NZ_NHSF01000090.1"/>
</dbReference>
<keyword evidence="3" id="KW-0489">Methyltransferase</keyword>
<dbReference type="PRINTS" id="PR00996">
    <property type="entry name" value="CHERMTFRASE"/>
</dbReference>
<keyword evidence="8" id="KW-1185">Reference proteome</keyword>
<dbReference type="SUPFAM" id="SSF53335">
    <property type="entry name" value="S-adenosyl-L-methionine-dependent methyltransferases"/>
    <property type="match status" value="1"/>
</dbReference>
<dbReference type="Gene3D" id="3.40.50.150">
    <property type="entry name" value="Vaccinia Virus protein VP39"/>
    <property type="match status" value="1"/>
</dbReference>
<evidence type="ECO:0000259" key="6">
    <source>
        <dbReference type="PROSITE" id="PS50123"/>
    </source>
</evidence>
<accession>A0AAJ0XH96</accession>
<organism evidence="7 8">
    <name type="scientific">Halochromatium salexigens</name>
    <name type="common">Chromatium salexigens</name>
    <dbReference type="NCBI Taxonomy" id="49447"/>
    <lineage>
        <taxon>Bacteria</taxon>
        <taxon>Pseudomonadati</taxon>
        <taxon>Pseudomonadota</taxon>
        <taxon>Gammaproteobacteria</taxon>
        <taxon>Chromatiales</taxon>
        <taxon>Chromatiaceae</taxon>
        <taxon>Halochromatium</taxon>
    </lineage>
</organism>
<reference evidence="7" key="1">
    <citation type="submission" date="2017-05" db="EMBL/GenBank/DDBJ databases">
        <authorList>
            <person name="Imhoff J.F."/>
            <person name="Rahn T."/>
            <person name="Kuenzel S."/>
            <person name="Neulinger S.C."/>
        </authorList>
    </citation>
    <scope>NUCLEOTIDE SEQUENCE</scope>
    <source>
        <strain evidence="7">DSM 4395</strain>
    </source>
</reference>
<feature type="domain" description="CheR-type methyltransferase" evidence="6">
    <location>
        <begin position="1"/>
        <end position="280"/>
    </location>
</feature>
<proteinExistence type="predicted"/>
<reference evidence="7" key="2">
    <citation type="journal article" date="2020" name="Microorganisms">
        <title>Osmotic Adaptation and Compatible Solute Biosynthesis of Phototrophic Bacteria as Revealed from Genome Analyses.</title>
        <authorList>
            <person name="Imhoff J.F."/>
            <person name="Rahn T."/>
            <person name="Kunzel S."/>
            <person name="Keller A."/>
            <person name="Neulinger S.C."/>
        </authorList>
    </citation>
    <scope>NUCLEOTIDE SEQUENCE</scope>
    <source>
        <strain evidence="7">DSM 4395</strain>
    </source>
</reference>
<dbReference type="Gene3D" id="1.10.155.10">
    <property type="entry name" value="Chemotaxis receptor methyltransferase CheR, N-terminal domain"/>
    <property type="match status" value="1"/>
</dbReference>
<dbReference type="Pfam" id="PF03705">
    <property type="entry name" value="CheR_N"/>
    <property type="match status" value="1"/>
</dbReference>
<dbReference type="PANTHER" id="PTHR24422">
    <property type="entry name" value="CHEMOTAXIS PROTEIN METHYLTRANSFERASE"/>
    <property type="match status" value="1"/>
</dbReference>
<dbReference type="InterPro" id="IPR022641">
    <property type="entry name" value="CheR_N"/>
</dbReference>
<dbReference type="EMBL" id="NHSF01000090">
    <property type="protein sequence ID" value="MBK5932323.1"/>
    <property type="molecule type" value="Genomic_DNA"/>
</dbReference>
<evidence type="ECO:0000313" key="7">
    <source>
        <dbReference type="EMBL" id="MBK5932323.1"/>
    </source>
</evidence>
<evidence type="ECO:0000256" key="2">
    <source>
        <dbReference type="ARBA" id="ARBA00012534"/>
    </source>
</evidence>
<dbReference type="InterPro" id="IPR036804">
    <property type="entry name" value="CheR_N_sf"/>
</dbReference>